<evidence type="ECO:0008006" key="4">
    <source>
        <dbReference type="Google" id="ProtNLM"/>
    </source>
</evidence>
<evidence type="ECO:0000313" key="2">
    <source>
        <dbReference type="EMBL" id="STO93963.1"/>
    </source>
</evidence>
<gene>
    <name evidence="2" type="ORF">NCTC13335_01878</name>
</gene>
<feature type="chain" id="PRO_5016869957" description="Lipoprotein" evidence="1">
    <location>
        <begin position="21"/>
        <end position="155"/>
    </location>
</feature>
<keyword evidence="3" id="KW-1185">Reference proteome</keyword>
<dbReference type="OrthoDB" id="5680601at2"/>
<dbReference type="AlphaFoldDB" id="A0A377J0N1"/>
<proteinExistence type="predicted"/>
<dbReference type="PROSITE" id="PS51257">
    <property type="entry name" value="PROKAR_LIPOPROTEIN"/>
    <property type="match status" value="1"/>
</dbReference>
<evidence type="ECO:0000256" key="1">
    <source>
        <dbReference type="SAM" id="SignalP"/>
    </source>
</evidence>
<protein>
    <recommendedName>
        <fullName evidence="4">Lipoprotein</fullName>
    </recommendedName>
</protein>
<reference evidence="2 3" key="1">
    <citation type="submission" date="2018-06" db="EMBL/GenBank/DDBJ databases">
        <authorList>
            <consortium name="Pathogen Informatics"/>
            <person name="Doyle S."/>
        </authorList>
    </citation>
    <scope>NUCLEOTIDE SEQUENCE [LARGE SCALE GENOMIC DNA]</scope>
    <source>
        <strain evidence="2 3">NCTC13335</strain>
    </source>
</reference>
<organism evidence="2 3">
    <name type="scientific">Haemophilus pittmaniae</name>
    <dbReference type="NCBI Taxonomy" id="249188"/>
    <lineage>
        <taxon>Bacteria</taxon>
        <taxon>Pseudomonadati</taxon>
        <taxon>Pseudomonadota</taxon>
        <taxon>Gammaproteobacteria</taxon>
        <taxon>Pasteurellales</taxon>
        <taxon>Pasteurellaceae</taxon>
        <taxon>Haemophilus</taxon>
    </lineage>
</organism>
<feature type="signal peptide" evidence="1">
    <location>
        <begin position="1"/>
        <end position="20"/>
    </location>
</feature>
<accession>A0A377J0N1</accession>
<dbReference type="Proteomes" id="UP000255264">
    <property type="component" value="Unassembled WGS sequence"/>
</dbReference>
<dbReference type="RefSeq" id="WP_115003531.1">
    <property type="nucleotide sequence ID" value="NZ_UGHS01000004.1"/>
</dbReference>
<name>A0A377J0N1_9PAST</name>
<dbReference type="EMBL" id="UGHS01000004">
    <property type="protein sequence ID" value="STO93963.1"/>
    <property type="molecule type" value="Genomic_DNA"/>
</dbReference>
<keyword evidence="1" id="KW-0732">Signal</keyword>
<evidence type="ECO:0000313" key="3">
    <source>
        <dbReference type="Proteomes" id="UP000255264"/>
    </source>
</evidence>
<sequence>MHKLKNLVLAVALVSLFACTTSTPTKKVVKGRFLKEQISQAELNNPQNYKRYSYVCHNHETGGRSYLSSYFPLSRESRLQDNFGIYFQLDGGKAEPFDHIENRTLNARGNRFEVIYRSYNPINGSYVDLIARQSGSIYYKDYQGMKSPWLECHEG</sequence>